<dbReference type="RefSeq" id="WP_346189228.1">
    <property type="nucleotide sequence ID" value="NZ_BAABRL010000009.1"/>
</dbReference>
<dbReference type="Proteomes" id="UP001424741">
    <property type="component" value="Unassembled WGS sequence"/>
</dbReference>
<keyword evidence="1" id="KW-1133">Transmembrane helix</keyword>
<dbReference type="EMBL" id="BAABRL010000009">
    <property type="protein sequence ID" value="GAA5496575.1"/>
    <property type="molecule type" value="Genomic_DNA"/>
</dbReference>
<keyword evidence="1" id="KW-0812">Transmembrane</keyword>
<evidence type="ECO:0000259" key="2">
    <source>
        <dbReference type="Pfam" id="PF14237"/>
    </source>
</evidence>
<sequence length="300" mass="34242">MSAVIQQEHPAKSVWYYRRVGKEYGPVDLVHLKQLAESGRLDPRLDFIRHDGSQAWLTAAELDAIYEHVHRAKTQVRPEVIAREAWKTQAPIIVVDVKKARLGQWLKPTLAALGLMIPVLCILYWFIPFGGLAPEGGAVTAQAIAWVALMLSVLAYGRFTRWIYDGWRVTNQYGSKVPAWVVALLMWVPGVNYLWNFISVWWWARDFNVIISSHPQYRYIESPSEKWLMAFCIYPFLAPIIHGILLMLAGDLASQFPQLDHFKTLMAVSVNALIYLSILYRTAKDVSLAVDGIHDLNLRQ</sequence>
<feature type="transmembrane region" description="Helical" evidence="1">
    <location>
        <begin position="139"/>
        <end position="159"/>
    </location>
</feature>
<evidence type="ECO:0000313" key="4">
    <source>
        <dbReference type="Proteomes" id="UP001424741"/>
    </source>
</evidence>
<feature type="transmembrane region" description="Helical" evidence="1">
    <location>
        <begin position="227"/>
        <end position="250"/>
    </location>
</feature>
<feature type="transmembrane region" description="Helical" evidence="1">
    <location>
        <begin position="108"/>
        <end position="127"/>
    </location>
</feature>
<feature type="transmembrane region" description="Helical" evidence="1">
    <location>
        <begin position="180"/>
        <end position="204"/>
    </location>
</feature>
<dbReference type="Pfam" id="PF14237">
    <property type="entry name" value="GYF_2"/>
    <property type="match status" value="1"/>
</dbReference>
<feature type="transmembrane region" description="Helical" evidence="1">
    <location>
        <begin position="262"/>
        <end position="280"/>
    </location>
</feature>
<gene>
    <name evidence="3" type="ORF">Rhal01_02760</name>
</gene>
<evidence type="ECO:0000313" key="3">
    <source>
        <dbReference type="EMBL" id="GAA5496575.1"/>
    </source>
</evidence>
<dbReference type="InterPro" id="IPR025640">
    <property type="entry name" value="GYF_2"/>
</dbReference>
<accession>A0ABP9V1S9</accession>
<feature type="domain" description="GYF" evidence="2">
    <location>
        <begin position="15"/>
        <end position="63"/>
    </location>
</feature>
<keyword evidence="1" id="KW-0472">Membrane</keyword>
<protein>
    <recommendedName>
        <fullName evidence="2">GYF domain-containing protein</fullName>
    </recommendedName>
</protein>
<comment type="caution">
    <text evidence="3">The sequence shown here is derived from an EMBL/GenBank/DDBJ whole genome shotgun (WGS) entry which is preliminary data.</text>
</comment>
<evidence type="ECO:0000256" key="1">
    <source>
        <dbReference type="SAM" id="Phobius"/>
    </source>
</evidence>
<organism evidence="3 4">
    <name type="scientific">Rubritalea halochordaticola</name>
    <dbReference type="NCBI Taxonomy" id="714537"/>
    <lineage>
        <taxon>Bacteria</taxon>
        <taxon>Pseudomonadati</taxon>
        <taxon>Verrucomicrobiota</taxon>
        <taxon>Verrucomicrobiia</taxon>
        <taxon>Verrucomicrobiales</taxon>
        <taxon>Rubritaleaceae</taxon>
        <taxon>Rubritalea</taxon>
    </lineage>
</organism>
<name>A0ABP9V1S9_9BACT</name>
<keyword evidence="4" id="KW-1185">Reference proteome</keyword>
<proteinExistence type="predicted"/>
<reference evidence="3 4" key="1">
    <citation type="submission" date="2024-02" db="EMBL/GenBank/DDBJ databases">
        <title>Rubritalea halochordaticola NBRC 107102.</title>
        <authorList>
            <person name="Ichikawa N."/>
            <person name="Katano-Makiyama Y."/>
            <person name="Hidaka K."/>
        </authorList>
    </citation>
    <scope>NUCLEOTIDE SEQUENCE [LARGE SCALE GENOMIC DNA]</scope>
    <source>
        <strain evidence="3 4">NBRC 107102</strain>
    </source>
</reference>